<keyword evidence="3" id="KW-0539">Nucleus</keyword>
<organism evidence="5 6">
    <name type="scientific">Daucus carota subsp. sativus</name>
    <name type="common">Carrot</name>
    <dbReference type="NCBI Taxonomy" id="79200"/>
    <lineage>
        <taxon>Eukaryota</taxon>
        <taxon>Viridiplantae</taxon>
        <taxon>Streptophyta</taxon>
        <taxon>Embryophyta</taxon>
        <taxon>Tracheophyta</taxon>
        <taxon>Spermatophyta</taxon>
        <taxon>Magnoliopsida</taxon>
        <taxon>eudicotyledons</taxon>
        <taxon>Gunneridae</taxon>
        <taxon>Pentapetalae</taxon>
        <taxon>asterids</taxon>
        <taxon>campanulids</taxon>
        <taxon>Apiales</taxon>
        <taxon>Apiaceae</taxon>
        <taxon>Apioideae</taxon>
        <taxon>Scandiceae</taxon>
        <taxon>Daucinae</taxon>
        <taxon>Daucus</taxon>
        <taxon>Daucus sect. Daucus</taxon>
    </lineage>
</organism>
<dbReference type="EMBL" id="CP093349">
    <property type="protein sequence ID" value="WOH07344.1"/>
    <property type="molecule type" value="Genomic_DNA"/>
</dbReference>
<proteinExistence type="predicted"/>
<reference evidence="5" key="1">
    <citation type="journal article" date="2016" name="Nat. Genet.">
        <title>A high-quality carrot genome assembly provides new insights into carotenoid accumulation and asterid genome evolution.</title>
        <authorList>
            <person name="Iorizzo M."/>
            <person name="Ellison S."/>
            <person name="Senalik D."/>
            <person name="Zeng P."/>
            <person name="Satapoomin P."/>
            <person name="Huang J."/>
            <person name="Bowman M."/>
            <person name="Iovene M."/>
            <person name="Sanseverino W."/>
            <person name="Cavagnaro P."/>
            <person name="Yildiz M."/>
            <person name="Macko-Podgorni A."/>
            <person name="Moranska E."/>
            <person name="Grzebelus E."/>
            <person name="Grzebelus D."/>
            <person name="Ashrafi H."/>
            <person name="Zheng Z."/>
            <person name="Cheng S."/>
            <person name="Spooner D."/>
            <person name="Van Deynze A."/>
            <person name="Simon P."/>
        </authorList>
    </citation>
    <scope>NUCLEOTIDE SEQUENCE</scope>
    <source>
        <tissue evidence="5">Leaf</tissue>
    </source>
</reference>
<dbReference type="Proteomes" id="UP000077755">
    <property type="component" value="Chromosome 7"/>
</dbReference>
<keyword evidence="2" id="KW-0804">Transcription</keyword>
<dbReference type="Gramene" id="KZM86203">
    <property type="protein sequence ID" value="KZM86203"/>
    <property type="gene ID" value="DCAR_023337"/>
</dbReference>
<dbReference type="PANTHER" id="PTHR23335">
    <property type="entry name" value="CALMODULIN-BINDING TRANSCRIPTION ACTIVATOR CAMTA"/>
    <property type="match status" value="1"/>
</dbReference>
<evidence type="ECO:0000313" key="6">
    <source>
        <dbReference type="Proteomes" id="UP000077755"/>
    </source>
</evidence>
<evidence type="ECO:0000313" key="5">
    <source>
        <dbReference type="EMBL" id="WOH07344.1"/>
    </source>
</evidence>
<dbReference type="GO" id="GO:0003690">
    <property type="term" value="F:double-stranded DNA binding"/>
    <property type="evidence" value="ECO:0007669"/>
    <property type="project" value="TreeGrafter"/>
</dbReference>
<feature type="region of interest" description="Disordered" evidence="4">
    <location>
        <begin position="225"/>
        <end position="326"/>
    </location>
</feature>
<dbReference type="GO" id="GO:0005634">
    <property type="term" value="C:nucleus"/>
    <property type="evidence" value="ECO:0007669"/>
    <property type="project" value="UniProtKB-SubCell"/>
</dbReference>
<feature type="compositionally biased region" description="Low complexity" evidence="4">
    <location>
        <begin position="303"/>
        <end position="317"/>
    </location>
</feature>
<dbReference type="Pfam" id="PF03859">
    <property type="entry name" value="CG-1"/>
    <property type="match status" value="1"/>
</dbReference>
<dbReference type="GO" id="GO:0006357">
    <property type="term" value="P:regulation of transcription by RNA polymerase II"/>
    <property type="evidence" value="ECO:0007669"/>
    <property type="project" value="TreeGrafter"/>
</dbReference>
<accession>A0A161X1N8</accession>
<sequence>MEEAKSRWLRPNEIHAILCNHKYFTIYVKPINLPPGGMMVLFDRKMLRNFRKDGHNWKKKKDGKTVKEAHEHLKVGNEEKIHVYYAHGEDNPTFVRRCYWLLDKKLENIVLVHYRDTQESQGSPSTPVNSNSCSILSEPSVSQLLSEESDSVVDQVYYTSEKAYLDPNESIQDHEYRIHEINTLEWDELVVPEDPNKSITTEAGIMSGFEQQNQYESSCYTTSHPIEISDTSDVPQHSQSGSSEHLSDSAQSRSRDRTPIPAPAPTPAPETSSQPRWPRRSVSAIRDFPPGCGPSNSAPRAHPTTSARRAHPTASAPPTSPLPETPAPVPYHVYRAMVLDRDYLYARNLDLARMLDQSVASSSLGYISPSDDVRSRVRALYDVALQQATNLDAYSAEEARDHLATLVNWLIPQLQFLGGTP</sequence>
<keyword evidence="6" id="KW-1185">Reference proteome</keyword>
<dbReference type="PROSITE" id="PS51437">
    <property type="entry name" value="CG_1"/>
    <property type="match status" value="1"/>
</dbReference>
<comment type="subcellular location">
    <subcellularLocation>
        <location evidence="1">Nucleus</location>
    </subcellularLocation>
</comment>
<protein>
    <submittedName>
        <fullName evidence="5">Uncharacterized protein</fullName>
    </submittedName>
</protein>
<dbReference type="AlphaFoldDB" id="A0A161X1N8"/>
<dbReference type="InterPro" id="IPR005559">
    <property type="entry name" value="CG-1_dom"/>
</dbReference>
<evidence type="ECO:0000256" key="1">
    <source>
        <dbReference type="ARBA" id="ARBA00004123"/>
    </source>
</evidence>
<reference evidence="5" key="2">
    <citation type="submission" date="2022-03" db="EMBL/GenBank/DDBJ databases">
        <title>Draft title - Genomic analysis of global carrot germplasm unveils the trajectory of domestication and the origin of high carotenoid orange carrot.</title>
        <authorList>
            <person name="Iorizzo M."/>
            <person name="Ellison S."/>
            <person name="Senalik D."/>
            <person name="Macko-Podgorni A."/>
            <person name="Grzebelus D."/>
            <person name="Bostan H."/>
            <person name="Rolling W."/>
            <person name="Curaba J."/>
            <person name="Simon P."/>
        </authorList>
    </citation>
    <scope>NUCLEOTIDE SEQUENCE</scope>
    <source>
        <tissue evidence="5">Leaf</tissue>
    </source>
</reference>
<evidence type="ECO:0000256" key="4">
    <source>
        <dbReference type="SAM" id="MobiDB-lite"/>
    </source>
</evidence>
<dbReference type="SMART" id="SM01076">
    <property type="entry name" value="CG-1"/>
    <property type="match status" value="1"/>
</dbReference>
<dbReference type="PANTHER" id="PTHR23335:SF3">
    <property type="entry name" value="CALMODULIN-BINDING TRANSCRIPTION ACTIVATOR 5"/>
    <property type="match status" value="1"/>
</dbReference>
<evidence type="ECO:0000256" key="3">
    <source>
        <dbReference type="ARBA" id="ARBA00023242"/>
    </source>
</evidence>
<feature type="compositionally biased region" description="Polar residues" evidence="4">
    <location>
        <begin position="225"/>
        <end position="252"/>
    </location>
</feature>
<gene>
    <name evidence="5" type="ORF">DCAR_0726774</name>
</gene>
<dbReference type="GO" id="GO:0003712">
    <property type="term" value="F:transcription coregulator activity"/>
    <property type="evidence" value="ECO:0007669"/>
    <property type="project" value="TreeGrafter"/>
</dbReference>
<evidence type="ECO:0000256" key="2">
    <source>
        <dbReference type="ARBA" id="ARBA00023163"/>
    </source>
</evidence>
<name>A0A161X1N8_DAUCS</name>